<dbReference type="Pfam" id="PF10197">
    <property type="entry name" value="Cir_N"/>
    <property type="match status" value="1"/>
</dbReference>
<dbReference type="PANTHER" id="PTHR22093:SF0">
    <property type="entry name" value="LEUKOCYTE RECEPTOR CLUSTER MEMBER 1"/>
    <property type="match status" value="1"/>
</dbReference>
<feature type="region of interest" description="Disordered" evidence="1">
    <location>
        <begin position="172"/>
        <end position="312"/>
    </location>
</feature>
<dbReference type="PANTHER" id="PTHR22093">
    <property type="entry name" value="LEUKOCYTE RECEPTOR CLUSTER LRC MEMBER 1"/>
    <property type="match status" value="1"/>
</dbReference>
<sequence length="312" mass="36462">MHQHCLGVFVDFPINAILCCSNLDSWHVYNQKNQDRVKKDEAQAAAEEKQTRDRAITADREHRLDILRKRALERQSNSINFESGGNKGNGTLELGEPKDGGPKAPVQHINFWSDLEQHDTKSKSVNPENEEEKKRKEDKWNRTIAMHLDTPFIDRGVFSKIREDPMTKMNALLDERKQSTSRKRSPSPVYRPRDRHRSKFHGGSSKSSNNESRPSSEGMSTIEKLRKERFEREQAERDRTRALLNPNYINPRDRSIGEYSQQFNPRDTNRVHGRRLETEDQHTARRGHDHPRGRDRHNSSHRGSSERRSRPY</sequence>
<evidence type="ECO:0000313" key="4">
    <source>
        <dbReference type="Proteomes" id="UP000780801"/>
    </source>
</evidence>
<proteinExistence type="predicted"/>
<comment type="caution">
    <text evidence="3">The sequence shown here is derived from an EMBL/GenBank/DDBJ whole genome shotgun (WGS) entry which is preliminary data.</text>
</comment>
<feature type="region of interest" description="Disordered" evidence="1">
    <location>
        <begin position="77"/>
        <end position="138"/>
    </location>
</feature>
<reference evidence="3" key="1">
    <citation type="journal article" date="2020" name="Fungal Divers.">
        <title>Resolving the Mortierellaceae phylogeny through synthesis of multi-gene phylogenetics and phylogenomics.</title>
        <authorList>
            <person name="Vandepol N."/>
            <person name="Liber J."/>
            <person name="Desiro A."/>
            <person name="Na H."/>
            <person name="Kennedy M."/>
            <person name="Barry K."/>
            <person name="Grigoriev I.V."/>
            <person name="Miller A.N."/>
            <person name="O'Donnell K."/>
            <person name="Stajich J.E."/>
            <person name="Bonito G."/>
        </authorList>
    </citation>
    <scope>NUCLEOTIDE SEQUENCE</scope>
    <source>
        <strain evidence="3">KOD1015</strain>
    </source>
</reference>
<keyword evidence="3" id="KW-0675">Receptor</keyword>
<feature type="compositionally biased region" description="Basic and acidic residues" evidence="1">
    <location>
        <begin position="267"/>
        <end position="283"/>
    </location>
</feature>
<dbReference type="SMART" id="SM01083">
    <property type="entry name" value="Cir_N"/>
    <property type="match status" value="1"/>
</dbReference>
<dbReference type="InterPro" id="IPR019339">
    <property type="entry name" value="CIR_N_dom"/>
</dbReference>
<evidence type="ECO:0000259" key="2">
    <source>
        <dbReference type="SMART" id="SM01083"/>
    </source>
</evidence>
<dbReference type="InterPro" id="IPR039875">
    <property type="entry name" value="LENG1-like"/>
</dbReference>
<dbReference type="Proteomes" id="UP000780801">
    <property type="component" value="Unassembled WGS sequence"/>
</dbReference>
<evidence type="ECO:0000313" key="3">
    <source>
        <dbReference type="EMBL" id="KAF9581801.1"/>
    </source>
</evidence>
<organism evidence="3 4">
    <name type="scientific">Lunasporangiospora selenospora</name>
    <dbReference type="NCBI Taxonomy" id="979761"/>
    <lineage>
        <taxon>Eukaryota</taxon>
        <taxon>Fungi</taxon>
        <taxon>Fungi incertae sedis</taxon>
        <taxon>Mucoromycota</taxon>
        <taxon>Mortierellomycotina</taxon>
        <taxon>Mortierellomycetes</taxon>
        <taxon>Mortierellales</taxon>
        <taxon>Mortierellaceae</taxon>
        <taxon>Lunasporangiospora</taxon>
    </lineage>
</organism>
<keyword evidence="4" id="KW-1185">Reference proteome</keyword>
<feature type="compositionally biased region" description="Low complexity" evidence="1">
    <location>
        <begin position="204"/>
        <end position="217"/>
    </location>
</feature>
<name>A0A9P6KED3_9FUNG</name>
<feature type="compositionally biased region" description="Basic and acidic residues" evidence="1">
    <location>
        <begin position="223"/>
        <end position="241"/>
    </location>
</feature>
<feature type="compositionally biased region" description="Basic and acidic residues" evidence="1">
    <location>
        <begin position="290"/>
        <end position="312"/>
    </location>
</feature>
<gene>
    <name evidence="3" type="primary">LENG1</name>
    <name evidence="3" type="ORF">BGW38_001054</name>
</gene>
<feature type="domain" description="CBF1-interacting co-repressor CIR N-terminal" evidence="2">
    <location>
        <begin position="25"/>
        <end position="61"/>
    </location>
</feature>
<evidence type="ECO:0000256" key="1">
    <source>
        <dbReference type="SAM" id="MobiDB-lite"/>
    </source>
</evidence>
<dbReference type="EMBL" id="JAABOA010001319">
    <property type="protein sequence ID" value="KAF9581801.1"/>
    <property type="molecule type" value="Genomic_DNA"/>
</dbReference>
<dbReference type="AlphaFoldDB" id="A0A9P6KED3"/>
<accession>A0A9P6KED3</accession>
<dbReference type="OrthoDB" id="2159131at2759"/>
<protein>
    <submittedName>
        <fullName evidence="3">Leukocyte receptor cluster member 1</fullName>
    </submittedName>
</protein>